<feature type="active site" description="Proton acceptor" evidence="5">
    <location>
        <position position="62"/>
    </location>
</feature>
<dbReference type="SUPFAM" id="SSF51182">
    <property type="entry name" value="RmlC-like cupins"/>
    <property type="match status" value="1"/>
</dbReference>
<protein>
    <recommendedName>
        <fullName evidence="4 7">dTDP-4-dehydrorhamnose 3,5-epimerase</fullName>
        <ecNumber evidence="3 7">5.1.3.13</ecNumber>
    </recommendedName>
    <alternativeName>
        <fullName evidence="7">Thymidine diphospho-4-keto-rhamnose 3,5-epimerase</fullName>
    </alternativeName>
</protein>
<evidence type="ECO:0000256" key="1">
    <source>
        <dbReference type="ARBA" id="ARBA00001298"/>
    </source>
</evidence>
<evidence type="ECO:0000256" key="7">
    <source>
        <dbReference type="RuleBase" id="RU364069"/>
    </source>
</evidence>
<dbReference type="NCBIfam" id="TIGR01221">
    <property type="entry name" value="rmlC"/>
    <property type="match status" value="1"/>
</dbReference>
<accession>A0A937D660</accession>
<dbReference type="GO" id="GO:0019305">
    <property type="term" value="P:dTDP-rhamnose biosynthetic process"/>
    <property type="evidence" value="ECO:0007669"/>
    <property type="project" value="UniProtKB-UniRule"/>
</dbReference>
<name>A0A937D660_9BURK</name>
<comment type="pathway">
    <text evidence="7">Carbohydrate biosynthesis; dTDP-L-rhamnose biosynthesis.</text>
</comment>
<comment type="catalytic activity">
    <reaction evidence="1 7">
        <text>dTDP-4-dehydro-6-deoxy-alpha-D-glucose = dTDP-4-dehydro-beta-L-rhamnose</text>
        <dbReference type="Rhea" id="RHEA:16969"/>
        <dbReference type="ChEBI" id="CHEBI:57649"/>
        <dbReference type="ChEBI" id="CHEBI:62830"/>
        <dbReference type="EC" id="5.1.3.13"/>
    </reaction>
</comment>
<comment type="caution">
    <text evidence="8">The sequence shown here is derived from an EMBL/GenBank/DDBJ whole genome shotgun (WGS) entry which is preliminary data.</text>
</comment>
<evidence type="ECO:0000256" key="4">
    <source>
        <dbReference type="ARBA" id="ARBA00019595"/>
    </source>
</evidence>
<reference evidence="8" key="1">
    <citation type="submission" date="2021-01" db="EMBL/GenBank/DDBJ databases">
        <title>Ramlibacter sp. strain AW1 16S ribosomal RNA gene Genome sequencing and assembly.</title>
        <authorList>
            <person name="Kang M."/>
        </authorList>
    </citation>
    <scope>NUCLEOTIDE SEQUENCE</scope>
    <source>
        <strain evidence="8">AW1</strain>
    </source>
</reference>
<dbReference type="GO" id="GO:0000271">
    <property type="term" value="P:polysaccharide biosynthetic process"/>
    <property type="evidence" value="ECO:0007669"/>
    <property type="project" value="TreeGrafter"/>
</dbReference>
<dbReference type="CDD" id="cd00438">
    <property type="entry name" value="cupin_RmlC"/>
    <property type="match status" value="1"/>
</dbReference>
<keyword evidence="7 8" id="KW-0413">Isomerase</keyword>
<evidence type="ECO:0000256" key="6">
    <source>
        <dbReference type="PIRSR" id="PIRSR600888-3"/>
    </source>
</evidence>
<gene>
    <name evidence="8" type="primary">rfbC</name>
    <name evidence="8" type="ORF">JI739_23945</name>
</gene>
<keyword evidence="9" id="KW-1185">Reference proteome</keyword>
<dbReference type="RefSeq" id="WP_201686546.1">
    <property type="nucleotide sequence ID" value="NZ_JAEQNA010000015.1"/>
</dbReference>
<dbReference type="Gene3D" id="2.60.120.10">
    <property type="entry name" value="Jelly Rolls"/>
    <property type="match status" value="1"/>
</dbReference>
<evidence type="ECO:0000313" key="9">
    <source>
        <dbReference type="Proteomes" id="UP000613011"/>
    </source>
</evidence>
<evidence type="ECO:0000256" key="2">
    <source>
        <dbReference type="ARBA" id="ARBA00001997"/>
    </source>
</evidence>
<dbReference type="GO" id="GO:0005829">
    <property type="term" value="C:cytosol"/>
    <property type="evidence" value="ECO:0007669"/>
    <property type="project" value="TreeGrafter"/>
</dbReference>
<dbReference type="InterPro" id="IPR011051">
    <property type="entry name" value="RmlC_Cupin_sf"/>
</dbReference>
<dbReference type="EMBL" id="JAEQNA010000015">
    <property type="protein sequence ID" value="MBL0423410.1"/>
    <property type="molecule type" value="Genomic_DNA"/>
</dbReference>
<comment type="similarity">
    <text evidence="7">Belongs to the dTDP-4-dehydrorhamnose 3,5-epimerase family.</text>
</comment>
<dbReference type="PANTHER" id="PTHR21047:SF2">
    <property type="entry name" value="THYMIDINE DIPHOSPHO-4-KETO-RHAMNOSE 3,5-EPIMERASE"/>
    <property type="match status" value="1"/>
</dbReference>
<dbReference type="InterPro" id="IPR000888">
    <property type="entry name" value="RmlC-like"/>
</dbReference>
<dbReference type="AlphaFoldDB" id="A0A937D660"/>
<feature type="site" description="Participates in a stacking interaction with the thymidine ring of dTDP-4-oxo-6-deoxyglucose" evidence="6">
    <location>
        <position position="138"/>
    </location>
</feature>
<feature type="active site" description="Proton donor" evidence="5">
    <location>
        <position position="132"/>
    </location>
</feature>
<comment type="subunit">
    <text evidence="7">Homodimer.</text>
</comment>
<comment type="function">
    <text evidence="2 7">Catalyzes the epimerization of the C3' and C5'positions of dTDP-6-deoxy-D-xylo-4-hexulose, forming dTDP-6-deoxy-L-lyxo-4-hexulose.</text>
</comment>
<evidence type="ECO:0000256" key="5">
    <source>
        <dbReference type="PIRSR" id="PIRSR600888-1"/>
    </source>
</evidence>
<dbReference type="InterPro" id="IPR014710">
    <property type="entry name" value="RmlC-like_jellyroll"/>
</dbReference>
<dbReference type="EC" id="5.1.3.13" evidence="3 7"/>
<dbReference type="PANTHER" id="PTHR21047">
    <property type="entry name" value="DTDP-6-DEOXY-D-GLUCOSE-3,5 EPIMERASE"/>
    <property type="match status" value="1"/>
</dbReference>
<dbReference type="GO" id="GO:0008830">
    <property type="term" value="F:dTDP-4-dehydrorhamnose 3,5-epimerase activity"/>
    <property type="evidence" value="ECO:0007669"/>
    <property type="project" value="UniProtKB-UniRule"/>
</dbReference>
<evidence type="ECO:0000256" key="3">
    <source>
        <dbReference type="ARBA" id="ARBA00012098"/>
    </source>
</evidence>
<dbReference type="Pfam" id="PF00908">
    <property type="entry name" value="dTDP_sugar_isom"/>
    <property type="match status" value="1"/>
</dbReference>
<sequence>MIFTPTPLAGAMLVTPERRQDARGWFARIYCEKEFAARGLPERMVQTNLSLTRRAGTLRGMHFQHEPHAEDKLVRCARGAIWDAIVDLRPQSPTYCQWYGAELSEDNGRMLLVPKGFAHGFVSLTDDAAVTYQVSAFYEPQAEGGVRFDDPAFKIEWPVPVLDMSDKDRNWPAYQRKEPR</sequence>
<evidence type="ECO:0000313" key="8">
    <source>
        <dbReference type="EMBL" id="MBL0423410.1"/>
    </source>
</evidence>
<proteinExistence type="inferred from homology"/>
<organism evidence="8 9">
    <name type="scientific">Ramlibacter aurantiacus</name>
    <dbReference type="NCBI Taxonomy" id="2801330"/>
    <lineage>
        <taxon>Bacteria</taxon>
        <taxon>Pseudomonadati</taxon>
        <taxon>Pseudomonadota</taxon>
        <taxon>Betaproteobacteria</taxon>
        <taxon>Burkholderiales</taxon>
        <taxon>Comamonadaceae</taxon>
        <taxon>Ramlibacter</taxon>
    </lineage>
</organism>
<dbReference type="Proteomes" id="UP000613011">
    <property type="component" value="Unassembled WGS sequence"/>
</dbReference>